<proteinExistence type="predicted"/>
<sequence length="91" mass="10615">MYDDRITSFRYEINLGYSKIKITILFRIRSIQNAHFSKCSDKDEIFYLQKVRFSDNGKSPKPFFPPPKIRENSCNAFCKSFAGVSFTVDLS</sequence>
<dbReference type="EMBL" id="AKWF02000138">
    <property type="protein sequence ID" value="EMO60367.1"/>
    <property type="molecule type" value="Genomic_DNA"/>
</dbReference>
<comment type="caution">
    <text evidence="1">The sequence shown here is derived from an EMBL/GenBank/DDBJ whole genome shotgun (WGS) entry which is preliminary data.</text>
</comment>
<evidence type="ECO:0000313" key="1">
    <source>
        <dbReference type="EMBL" id="EMO60367.1"/>
    </source>
</evidence>
<dbReference type="Proteomes" id="UP000012159">
    <property type="component" value="Unassembled WGS sequence"/>
</dbReference>
<name>M6VS86_LEPBO</name>
<dbReference type="AlphaFoldDB" id="M6VS86"/>
<reference evidence="1 2" key="1">
    <citation type="submission" date="2013-01" db="EMBL/GenBank/DDBJ databases">
        <authorList>
            <person name="Harkins D.M."/>
            <person name="Durkin A.S."/>
            <person name="Brinkac L.M."/>
            <person name="Haft D.H."/>
            <person name="Selengut J.D."/>
            <person name="Sanka R."/>
            <person name="DePew J."/>
            <person name="Purushe J."/>
            <person name="Picardeau M."/>
            <person name="Werts C."/>
            <person name="Goarant C."/>
            <person name="Vinetz J.M."/>
            <person name="Sutton G.G."/>
            <person name="Nierman W.C."/>
            <person name="Fouts D.E."/>
        </authorList>
    </citation>
    <scope>NUCLEOTIDE SEQUENCE [LARGE SCALE GENOMIC DNA]</scope>
    <source>
        <strain evidence="1 2">200901868</strain>
    </source>
</reference>
<organism evidence="1 2">
    <name type="scientific">Leptospira borgpetersenii serovar Pomona str. 200901868</name>
    <dbReference type="NCBI Taxonomy" id="1192866"/>
    <lineage>
        <taxon>Bacteria</taxon>
        <taxon>Pseudomonadati</taxon>
        <taxon>Spirochaetota</taxon>
        <taxon>Spirochaetia</taxon>
        <taxon>Leptospirales</taxon>
        <taxon>Leptospiraceae</taxon>
        <taxon>Leptospira</taxon>
    </lineage>
</organism>
<evidence type="ECO:0000313" key="2">
    <source>
        <dbReference type="Proteomes" id="UP000012159"/>
    </source>
</evidence>
<gene>
    <name evidence="1" type="ORF">LEP1GSC133_0610</name>
</gene>
<accession>M6VS86</accession>
<dbReference type="AntiFam" id="ANF00049">
    <property type="entry name" value="Contained within insertion sequence ISlin1"/>
</dbReference>
<protein>
    <submittedName>
        <fullName evidence="1">Uncharacterized protein</fullName>
    </submittedName>
</protein>